<dbReference type="GO" id="GO:0005886">
    <property type="term" value="C:plasma membrane"/>
    <property type="evidence" value="ECO:0007669"/>
    <property type="project" value="UniProtKB-SubCell"/>
</dbReference>
<evidence type="ECO:0000256" key="12">
    <source>
        <dbReference type="ARBA" id="ARBA00023273"/>
    </source>
</evidence>
<dbReference type="Pfam" id="PF00801">
    <property type="entry name" value="PKD"/>
    <property type="match status" value="6"/>
</dbReference>
<evidence type="ECO:0000259" key="20">
    <source>
        <dbReference type="PROSITE" id="PS50221"/>
    </source>
</evidence>
<evidence type="ECO:0000256" key="6">
    <source>
        <dbReference type="ARBA" id="ARBA00022737"/>
    </source>
</evidence>
<keyword evidence="4" id="KW-1003">Cell membrane</keyword>
<dbReference type="InterPro" id="IPR013122">
    <property type="entry name" value="PKD1_2_channel"/>
</dbReference>
<evidence type="ECO:0000313" key="23">
    <source>
        <dbReference type="EMBL" id="CAH1789073.1"/>
    </source>
</evidence>
<dbReference type="PANTHER" id="PTHR46730">
    <property type="entry name" value="POLYCYSTIN-1"/>
    <property type="match status" value="1"/>
</dbReference>
<dbReference type="CDD" id="cd00146">
    <property type="entry name" value="PKD"/>
    <property type="match status" value="6"/>
</dbReference>
<feature type="region of interest" description="Disordered" evidence="15">
    <location>
        <begin position="3008"/>
        <end position="3030"/>
    </location>
</feature>
<dbReference type="SMART" id="SM00089">
    <property type="entry name" value="PKD"/>
    <property type="match status" value="9"/>
</dbReference>
<keyword evidence="9 16" id="KW-0472">Membrane</keyword>
<dbReference type="Proteomes" id="UP000749559">
    <property type="component" value="Unassembled WGS sequence"/>
</dbReference>
<evidence type="ECO:0000256" key="10">
    <source>
        <dbReference type="ARBA" id="ARBA00023157"/>
    </source>
</evidence>
<dbReference type="Pfam" id="PF08016">
    <property type="entry name" value="PKD_channel"/>
    <property type="match status" value="1"/>
</dbReference>
<accession>A0A8S4P489</accession>
<dbReference type="PROSITE" id="PS51111">
    <property type="entry name" value="REJ"/>
    <property type="match status" value="1"/>
</dbReference>
<dbReference type="InterPro" id="IPR022409">
    <property type="entry name" value="PKD/Chitinase_dom"/>
</dbReference>
<feature type="compositionally biased region" description="Low complexity" evidence="15">
    <location>
        <begin position="3936"/>
        <end position="3954"/>
    </location>
</feature>
<dbReference type="InterPro" id="IPR057244">
    <property type="entry name" value="GAIN_B"/>
</dbReference>
<keyword evidence="7 16" id="KW-1133">Transmembrane helix</keyword>
<feature type="domain" description="PKD" evidence="18">
    <location>
        <begin position="1261"/>
        <end position="1316"/>
    </location>
</feature>
<proteinExistence type="inferred from homology"/>
<evidence type="ECO:0000256" key="15">
    <source>
        <dbReference type="SAM" id="MobiDB-lite"/>
    </source>
</evidence>
<name>A0A8S4P489_OWEFU</name>
<evidence type="ECO:0000256" key="2">
    <source>
        <dbReference type="ARBA" id="ARBA00004651"/>
    </source>
</evidence>
<feature type="compositionally biased region" description="Polar residues" evidence="15">
    <location>
        <begin position="4077"/>
        <end position="4087"/>
    </location>
</feature>
<dbReference type="Gene3D" id="2.60.60.20">
    <property type="entry name" value="PLAT/LH2 domain"/>
    <property type="match status" value="1"/>
</dbReference>
<dbReference type="SMART" id="SM00303">
    <property type="entry name" value="GPS"/>
    <property type="match status" value="1"/>
</dbReference>
<feature type="compositionally biased region" description="Basic and acidic residues" evidence="15">
    <location>
        <begin position="3010"/>
        <end position="3030"/>
    </location>
</feature>
<evidence type="ECO:0000256" key="9">
    <source>
        <dbReference type="ARBA" id="ARBA00023136"/>
    </source>
</evidence>
<feature type="domain" description="REJ" evidence="21">
    <location>
        <begin position="1587"/>
        <end position="2136"/>
    </location>
</feature>
<feature type="transmembrane region" description="Helical" evidence="16">
    <location>
        <begin position="3189"/>
        <end position="3211"/>
    </location>
</feature>
<keyword evidence="24" id="KW-1185">Reference proteome</keyword>
<dbReference type="GO" id="GO:0005509">
    <property type="term" value="F:calcium ion binding"/>
    <property type="evidence" value="ECO:0007669"/>
    <property type="project" value="InterPro"/>
</dbReference>
<evidence type="ECO:0000313" key="24">
    <source>
        <dbReference type="Proteomes" id="UP000749559"/>
    </source>
</evidence>
<dbReference type="Pfam" id="PF01825">
    <property type="entry name" value="GPS"/>
    <property type="match status" value="1"/>
</dbReference>
<keyword evidence="17" id="KW-0732">Signal</keyword>
<dbReference type="PROSITE" id="PS50221">
    <property type="entry name" value="GAIN_B"/>
    <property type="match status" value="1"/>
</dbReference>
<dbReference type="GO" id="GO:0005261">
    <property type="term" value="F:monoatomic cation channel activity"/>
    <property type="evidence" value="ECO:0007669"/>
    <property type="project" value="TreeGrafter"/>
</dbReference>
<feature type="region of interest" description="Disordered" evidence="15">
    <location>
        <begin position="1892"/>
        <end position="1920"/>
    </location>
</feature>
<feature type="transmembrane region" description="Helical" evidence="16">
    <location>
        <begin position="3153"/>
        <end position="3174"/>
    </location>
</feature>
<feature type="transmembrane region" description="Helical" evidence="16">
    <location>
        <begin position="2733"/>
        <end position="2753"/>
    </location>
</feature>
<evidence type="ECO:0000256" key="5">
    <source>
        <dbReference type="ARBA" id="ARBA00022692"/>
    </source>
</evidence>
<dbReference type="SUPFAM" id="SSF49299">
    <property type="entry name" value="PKD domain"/>
    <property type="match status" value="10"/>
</dbReference>
<evidence type="ECO:0000256" key="7">
    <source>
        <dbReference type="ARBA" id="ARBA00022989"/>
    </source>
</evidence>
<feature type="domain" description="WSC" evidence="22">
    <location>
        <begin position="23"/>
        <end position="118"/>
    </location>
</feature>
<dbReference type="GO" id="GO:0006816">
    <property type="term" value="P:calcium ion transport"/>
    <property type="evidence" value="ECO:0007669"/>
    <property type="project" value="TreeGrafter"/>
</dbReference>
<evidence type="ECO:0000256" key="17">
    <source>
        <dbReference type="SAM" id="SignalP"/>
    </source>
</evidence>
<evidence type="ECO:0000256" key="8">
    <source>
        <dbReference type="ARBA" id="ARBA00023069"/>
    </source>
</evidence>
<evidence type="ECO:0000259" key="21">
    <source>
        <dbReference type="PROSITE" id="PS51111"/>
    </source>
</evidence>
<feature type="chain" id="PRO_5035713016" evidence="17">
    <location>
        <begin position="24"/>
        <end position="4216"/>
    </location>
</feature>
<dbReference type="PRINTS" id="PR01433">
    <property type="entry name" value="POLYCYSTIN2"/>
</dbReference>
<dbReference type="InterPro" id="IPR042060">
    <property type="entry name" value="PLAT_polycystin1"/>
</dbReference>
<evidence type="ECO:0000256" key="1">
    <source>
        <dbReference type="ARBA" id="ARBA00004138"/>
    </source>
</evidence>
<feature type="region of interest" description="Disordered" evidence="15">
    <location>
        <begin position="1964"/>
        <end position="2018"/>
    </location>
</feature>
<dbReference type="SUPFAM" id="SSF49723">
    <property type="entry name" value="Lipase/lipooxygenase domain (PLAT/LH2 domain)"/>
    <property type="match status" value="1"/>
</dbReference>
<feature type="transmembrane region" description="Helical" evidence="16">
    <location>
        <begin position="3526"/>
        <end position="3550"/>
    </location>
</feature>
<dbReference type="InterPro" id="IPR002859">
    <property type="entry name" value="PKD/REJ-like"/>
</dbReference>
<reference evidence="23" key="1">
    <citation type="submission" date="2022-03" db="EMBL/GenBank/DDBJ databases">
        <authorList>
            <person name="Martin C."/>
        </authorList>
    </citation>
    <scope>NUCLEOTIDE SEQUENCE</scope>
</reference>
<evidence type="ECO:0000259" key="22">
    <source>
        <dbReference type="PROSITE" id="PS51212"/>
    </source>
</evidence>
<dbReference type="InterPro" id="IPR001024">
    <property type="entry name" value="PLAT/LH2_dom"/>
</dbReference>
<feature type="domain" description="GAIN-B" evidence="20">
    <location>
        <begin position="2567"/>
        <end position="2717"/>
    </location>
</feature>
<evidence type="ECO:0000256" key="11">
    <source>
        <dbReference type="ARBA" id="ARBA00023180"/>
    </source>
</evidence>
<dbReference type="InterPro" id="IPR046338">
    <property type="entry name" value="GAIN_dom_sf"/>
</dbReference>
<feature type="domain" description="PKD" evidence="18">
    <location>
        <begin position="967"/>
        <end position="1028"/>
    </location>
</feature>
<organism evidence="23 24">
    <name type="scientific">Owenia fusiformis</name>
    <name type="common">Polychaete worm</name>
    <dbReference type="NCBI Taxonomy" id="6347"/>
    <lineage>
        <taxon>Eukaryota</taxon>
        <taxon>Metazoa</taxon>
        <taxon>Spiralia</taxon>
        <taxon>Lophotrochozoa</taxon>
        <taxon>Annelida</taxon>
        <taxon>Polychaeta</taxon>
        <taxon>Sedentaria</taxon>
        <taxon>Canalipalpata</taxon>
        <taxon>Sabellida</taxon>
        <taxon>Oweniida</taxon>
        <taxon>Oweniidae</taxon>
        <taxon>Owenia</taxon>
    </lineage>
</organism>
<dbReference type="GO" id="GO:0005929">
    <property type="term" value="C:cilium"/>
    <property type="evidence" value="ECO:0007669"/>
    <property type="project" value="UniProtKB-SubCell"/>
</dbReference>
<dbReference type="InterPro" id="IPR003915">
    <property type="entry name" value="PKD_2"/>
</dbReference>
<keyword evidence="8" id="KW-0969">Cilium</keyword>
<keyword evidence="10" id="KW-1015">Disulfide bond</keyword>
<feature type="domain" description="PKD" evidence="18">
    <location>
        <begin position="283"/>
        <end position="352"/>
    </location>
</feature>
<feature type="region of interest" description="Disordered" evidence="15">
    <location>
        <begin position="3916"/>
        <end position="3960"/>
    </location>
</feature>
<comment type="similarity">
    <text evidence="3">Belongs to the polycystin family.</text>
</comment>
<dbReference type="InterPro" id="IPR000601">
    <property type="entry name" value="PKD_dom"/>
</dbReference>
<keyword evidence="11" id="KW-0325">Glycoprotein</keyword>
<dbReference type="PANTHER" id="PTHR46730:SF1">
    <property type="entry name" value="PLAT DOMAIN-CONTAINING PROTEIN"/>
    <property type="match status" value="1"/>
</dbReference>
<protein>
    <submittedName>
        <fullName evidence="23">Uncharacterized protein</fullName>
    </submittedName>
</protein>
<dbReference type="Pfam" id="PF20519">
    <property type="entry name" value="Polycystin_dom"/>
    <property type="match status" value="1"/>
</dbReference>
<feature type="compositionally biased region" description="Gly residues" evidence="15">
    <location>
        <begin position="1987"/>
        <end position="2010"/>
    </location>
</feature>
<comment type="caution">
    <text evidence="23">The sequence shown here is derived from an EMBL/GenBank/DDBJ whole genome shotgun (WGS) entry which is preliminary data.</text>
</comment>
<evidence type="ECO:0000256" key="16">
    <source>
        <dbReference type="SAM" id="Phobius"/>
    </source>
</evidence>
<feature type="transmembrane region" description="Helical" evidence="16">
    <location>
        <begin position="3571"/>
        <end position="3594"/>
    </location>
</feature>
<feature type="domain" description="PLAT" evidence="19">
    <location>
        <begin position="2777"/>
        <end position="2895"/>
    </location>
</feature>
<feature type="domain" description="PKD" evidence="18">
    <location>
        <begin position="1449"/>
        <end position="1506"/>
    </location>
</feature>
<feature type="disulfide bond" evidence="13">
    <location>
        <begin position="3402"/>
        <end position="3414"/>
    </location>
</feature>
<dbReference type="InterPro" id="IPR013783">
    <property type="entry name" value="Ig-like_fold"/>
</dbReference>
<feature type="transmembrane region" description="Helical" evidence="16">
    <location>
        <begin position="2977"/>
        <end position="2999"/>
    </location>
</feature>
<evidence type="ECO:0000256" key="14">
    <source>
        <dbReference type="PROSITE-ProRule" id="PRU00152"/>
    </source>
</evidence>
<evidence type="ECO:0000259" key="19">
    <source>
        <dbReference type="PROSITE" id="PS50095"/>
    </source>
</evidence>
<feature type="compositionally biased region" description="Basic residues" evidence="15">
    <location>
        <begin position="4150"/>
        <end position="4167"/>
    </location>
</feature>
<feature type="compositionally biased region" description="Low complexity" evidence="15">
    <location>
        <begin position="1892"/>
        <end position="1914"/>
    </location>
</feature>
<dbReference type="OrthoDB" id="10044145at2759"/>
<feature type="region of interest" description="Disordered" evidence="15">
    <location>
        <begin position="4143"/>
        <end position="4192"/>
    </location>
</feature>
<dbReference type="InterPro" id="IPR002889">
    <property type="entry name" value="WSC_carb-bd"/>
</dbReference>
<dbReference type="PROSITE" id="PS50095">
    <property type="entry name" value="PLAT"/>
    <property type="match status" value="1"/>
</dbReference>
<keyword evidence="6" id="KW-0677">Repeat</keyword>
<evidence type="ECO:0000256" key="3">
    <source>
        <dbReference type="ARBA" id="ARBA00007200"/>
    </source>
</evidence>
<evidence type="ECO:0000256" key="13">
    <source>
        <dbReference type="PIRSR" id="PIRSR603915-2"/>
    </source>
</evidence>
<feature type="transmembrane region" description="Helical" evidence="16">
    <location>
        <begin position="3294"/>
        <end position="3316"/>
    </location>
</feature>
<feature type="region of interest" description="Disordered" evidence="15">
    <location>
        <begin position="4073"/>
        <end position="4099"/>
    </location>
</feature>
<feature type="transmembrane region" description="Helical" evidence="16">
    <location>
        <begin position="2939"/>
        <end position="2957"/>
    </location>
</feature>
<dbReference type="Gene3D" id="2.60.220.50">
    <property type="match status" value="1"/>
</dbReference>
<keyword evidence="12" id="KW-0966">Cell projection</keyword>
<dbReference type="PROSITE" id="PS51212">
    <property type="entry name" value="WSC"/>
    <property type="match status" value="1"/>
</dbReference>
<sequence>MMRRTGCHIVVWLLITLLRTVVCDWYNGCYMYRQWGGMFGGTPQQNYSTPVACLKHCLDDRYSYAGVALLQGESHQCWCYDYIYQLSPLENGCTQSCHGDLDIPCGESQTSVAIYTSEGPYLVDVTMVTDDITLVNHEVVFEVIGHFAVDFENYTTGIAETPIEKFADVQFNWQIDGDVEQENATVENNVARVTLRRTFSEPAIYPINVTVASILTSVSKEFQHEVVLPYPTNLEVAVTTSNQNNEDLPSCIPQSISKSYANEELFALFVDVPMIFVASLQFGENVTYSWEFTDDRTKITSEPYLRHLDCENNRECLIDSQLHTFNETGVFAVHVNVTNHLGSLVHTINVVVMHREIRKLNITFSPKSSNLTTPGEITYFDISMVTTSRKDSLLDVQFGDGTKATFVLRDQNGTLLGMQYPSPGHEIFLVASYGEGCTLKVEIEHTYTIPGQYVPDIKVHNNFTEAQASLLRPLIVMNRIRGIRVTSPWHAATESTVMFDASFVTRSDNVTFHWSVKQQNLTLGEKFVSYSNLFYHSFPDPGVYVVHLRAENILNWEETDITIHIQEPITGLFITSSHEKYIATDVEALFRVDLATGSNVEYIWDFSDPLSKDTHIVHGNNFSIANHTFIKPGKYNVTVTCHNMLDYVSQSFPHLFSVQEVVSTVLVTTDGPTLLGEFSAVSAMVASGTDVQFDMDFGTGRKKVLSDVVNLSVTVTHKFPSPGTHSVTIYAYNNVSAISTTTDVQVQRQIDDVTIEFVGDTVKDANVTFILRTGGVIQIDESLMLTWLAESDPPHVTKLPIFTHAFSSLGKHIVNVTVENLVSYKQVSVEVDVTSAALLGVEATSPRSTCPVLNHPRILKLGSQCVFTLQNFQRQDTIYVVSNYGDGNTESKQFNTEQDISWEYLYQEAGLFPVSINMSTHGENTRCVLESMLVIQESIAGLVIEGPSAVPVGSESKHDSWQSTYTSGSHVIYRWNFDDNTSLLTPANKVQHKFSIPENVNVTVEAINDVSKAMAFHPVFVQHPISHVTITAPPVILHSTSRITVDITGDRPFSATLDFGDGVDVQLTSEDSDIGLQIVPQVREGLVPVYRFTKQHLYGGVGSYFIRTNVSNQVDWYIQSKNTTVEEPISGIVLTTEDDPLVMIGNSVTVTATVQNGNNLEFVWNFHDQYSVTTVNQIDSQTSQATHTFNVANWYTVSVEVKNYLYSQPISAELPFKFIVAEPVKNIDIIHLYGSNFSPLKMENGNWTTDKLFFKVTCWEGSDVYFDVHYGDGTVQSLLSSQTLYGGREAISNHYYKTEGVFTIRLIARNQLGNVTVVMKKPFIVQKPPTGIQLNKREYHSRLSNITVFSASLKYGTNVSYDWDFGDQTQLKNEGSEVSHRYITSGRHAVTVKAHNKVAEATQTAYVYVWKPIQGVDISLAGTTYRAKQTSMEFTATPHPHDLQIVRYYNWDFGDSSARKTTIAGKINYSYGKVGTYIVRVEAENGISRMISAPFEVNIFATISKVEIRYNTDPLIGRPMNITATHFQGNNVTYTWDFGNGEVKNTSIMQIQHTFRSKGAYIIKVRARNLLNEQTAEKRVFVLERYCRPPEIEILGGEDRKIYRSDTLKVEATVDVNCSITNTTRYQWRILNETTQTELDLAEYAKELELDRILILPPRSLPYGIYTIQLKVAMSNTIVWEMAKSSIEIIPTPLYSVIKGGVMRYVGPNDTIHLDGRESSDLDYPEDSSMSYEWSCYELNNAALGCLDGENGTFISNQSNLNIAANAVIPNLAMQYVFNLTIMKPGIGGHPPRYSTTTQVVQIDKRKNLDVSVKCAVCDDGVINSEERVILEANCDDCNDDNVTYSWRMFLVADELTISGANDDFCVKADGSSYQQFMLLMAEIEANKTASGSTTTVPTTKTTTVSTTSSTTTTHRSDTGGEIFNPPFGGIPQGPPGIPVGSIGEGGVEEEEGRGKRSIMIHDPTSALKRRKRQSEFPPWQPPNIGEGIGSGGIAEGPSDGGGRGGGGSGTDNTIATTEAPGDEIVDTINTPRVDPHVMTKDNYPITLRPEQTVTGVNNKILVLNTGELKQNKTHILELTITKGELQGKAKTYFKVNPSPYWGQCVIEPIEGIELDTQFHITCNEWKDENVPLTYEVSYSLSENKAKDLVYQGLNSRIHFPLPAGLPERDHNEEIDVIYPKDGFISTNIQWYNQPMGSTTIMVPSQKQYVLVYISVVDSLRARTELCAFEIRVTPKDLQEGHTTAEEILLGYVEGTQKVAEFSINATAHKKDSSQTRNQVRLVATRLNRLDDVQGNTSKMETRRKIRKMLVDYIDELPIRDEYEVVQSLSVLKWSTQKPEELTQKAQYVSTSILDKAVTESERLSNSTQKSVSSDVFKLGIDAISNIIGASILMEETEFQHNMAKSVVTKSVDVMNRIVKNEIHNQVMGEGPIEASTKHLSIYAHRHKSSFTQNLTSHEGAQFFIPPTLDAIITSHNLTKAKKENCFQTHMTSFKRNPYIYHDMGFEPIQSQVAALNIYDCEGAEINVKDLPKQDEIGLMIPRTYHQVEQLSNYTLQRDTMNLHQFYVTDMNTSKSIHVLIELNEVKVGRTFPISILISYNKEPTPTSYMMRYDFSRLDDKLELFLPSNSLPETGTYYLAVVDSSYNSGQKRPGEVHKRTYSLKFWLGNCMFWDDGKTKWSTDGCTIHSTSTYFHTKCSCNHLTSFGAHFSLVPNTLGHRNVEDFFSISDNPVMFSLIICISIVYIILLYICWRADKHDEKKGNIVFLVDNDSQHTQRYEITFETGFRRAAGTTAKVSLVLHGEEGMSETRELVSDQGQSLFERNSRDTFIMSLNESIGRIWKVQIWHNNTGVSPSWYLSRVCVKDCKSGNIYYFQCEKWFAVEEDDGKVEREVMVMEGTLSFQKIFWSKGTQYFADFHLWTSLFTRPSPCRFKRTERLTCCLTLLMSYIVLNAMWYKQQEDVYRGEFGLLDVSWRAVVVGIITSLIILPVYGLIVLMFRRSRMRRSAKKNSEKDYKSGKPDDQHSESDIQSHVEPIMTYSILDQSLMNLQNLQEWAQKQWAKRYQNSAMSSSESVKPQRSDIHPKLEEADQTSSGFEDNTHNSTQQLVKKNVCTHKLKKLFTSNSGTIAESPVKNSTDRVGCQIFLPFWCRYVAWCLCFMICVACATVTILYGCKFGRTKSIMWLQSLYFSVVQCIFISHPLLIILAAVYTGLRYRNNYSVFNHYNDGYLEERLEMAERERRNKVQYDQNYEEDELARGIAARQRSRYLRFARPPQEKQLIEARKKTLKEKKAYSIIKDCVGFGCMVVLLFFIAFGKCNDMTFKLNKAVKNAFIYEGHPSFSELTTEAEWWTWARTSLLDSVYWESWYNGNTAPRGHIMNGAAAIIGTVNIRQLRVQEMACNIPEPFSKTNSCRPHYFYNDRSTDTYGDNWQFSSDNERSDIWGRHGTYDGSGYNVVLKPTRMEAFKQLQRLFDNSWIDKKTRAVVVEFTLFNAPTNLFTSVHLVLETPPMGGATSMAHINSVYLYRYVTSFDNFILACELLFVIIILFKVRHEICGVIKRHTKYFRKPWNILEVCMLFISVIYILCYIYRYVLIAETVEMLRATYHEHYVDMAYIAYWDDILKALVGLILFIEMVKGLQLLRYSKRFAMFGNVYRRAYMELFIFLVMFVILVGAYSSLGVALYSASSYDFQHPGFAAQAMVGLMTRIYSFADIERFYNVGARLFIVSFLMFALGMLTSYIVASLSYHFKHYKQEETFSMSVTETLNFYMKKMKSLIRMQRVYEYDSDGEDEDENALPPEFTMAEIEYQVDELLFKMNELTGLCNLPDKPVYDFTDSDCTFAAGDELSSGGSDGHPGFNDERFEQRIHKIQDNMYSCEPQLAHLLGLDPHKRPTLGNEKEKQLRSQLELEIFRQLQMQRHPQRSEVETSSGGVMSGSEPGAPSSGNSSPAANPCVPENANHTESANLKRLGYIHPLSANPNITMMSGRRLFPRPPDKLGVLSGSNQVSPKQKDKRLKGLEILNPQDLQSNIPDIEKQVLALLQKETLAPVSAESGARPKTKSQNKYNSIEMHALGNSPQSSQNSAQLKEDFKQSSLQDLPPIETTKTSIIGSPGQVVRGQSYSTVEPIADYGYLYDTSSSSEIDSTKCKSGKRSLRKTKSRGKGKGLSRLTPVEGMESGAVNHGYATDSDNEEEIEIDDLTTPSGRGSLFREAWA</sequence>
<dbReference type="InterPro" id="IPR036392">
    <property type="entry name" value="PLAT/LH2_dom_sf"/>
</dbReference>
<dbReference type="Pfam" id="PF01477">
    <property type="entry name" value="PLAT"/>
    <property type="match status" value="1"/>
</dbReference>
<dbReference type="InterPro" id="IPR014010">
    <property type="entry name" value="REJ_dom"/>
</dbReference>
<dbReference type="Gene3D" id="2.60.40.10">
    <property type="entry name" value="Immunoglobulins"/>
    <property type="match status" value="7"/>
</dbReference>
<feature type="domain" description="PKD" evidence="18">
    <location>
        <begin position="596"/>
        <end position="643"/>
    </location>
</feature>
<feature type="domain" description="PKD" evidence="18">
    <location>
        <begin position="1155"/>
        <end position="1203"/>
    </location>
</feature>
<comment type="subcellular location">
    <subcellularLocation>
        <location evidence="2">Cell membrane</location>
        <topology evidence="2">Multi-pass membrane protein</topology>
    </subcellularLocation>
    <subcellularLocation>
        <location evidence="1">Cell projection</location>
        <location evidence="1">Cilium</location>
    </subcellularLocation>
</comment>
<feature type="domain" description="PKD" evidence="18">
    <location>
        <begin position="1356"/>
        <end position="1416"/>
    </location>
</feature>
<feature type="signal peptide" evidence="17">
    <location>
        <begin position="1"/>
        <end position="23"/>
    </location>
</feature>
<feature type="transmembrane region" description="Helical" evidence="16">
    <location>
        <begin position="3623"/>
        <end position="3643"/>
    </location>
</feature>
<dbReference type="InterPro" id="IPR000203">
    <property type="entry name" value="GPS"/>
</dbReference>
<keyword evidence="5 16" id="KW-0812">Transmembrane</keyword>
<dbReference type="Pfam" id="PF02010">
    <property type="entry name" value="REJ"/>
    <property type="match status" value="2"/>
</dbReference>
<gene>
    <name evidence="23" type="ORF">OFUS_LOCUS14493</name>
</gene>
<dbReference type="PROSITE" id="PS50093">
    <property type="entry name" value="PKD"/>
    <property type="match status" value="9"/>
</dbReference>
<feature type="transmembrane region" description="Helical" evidence="16">
    <location>
        <begin position="3725"/>
        <end position="3750"/>
    </location>
</feature>
<dbReference type="SMART" id="SM00308">
    <property type="entry name" value="LH2"/>
    <property type="match status" value="1"/>
</dbReference>
<evidence type="ECO:0000256" key="4">
    <source>
        <dbReference type="ARBA" id="ARBA00022475"/>
    </source>
</evidence>
<feature type="transmembrane region" description="Helical" evidence="16">
    <location>
        <begin position="3697"/>
        <end position="3713"/>
    </location>
</feature>
<dbReference type="EMBL" id="CAIIXF020000007">
    <property type="protein sequence ID" value="CAH1789073.1"/>
    <property type="molecule type" value="Genomic_DNA"/>
</dbReference>
<dbReference type="InterPro" id="IPR046791">
    <property type="entry name" value="Polycystin_dom"/>
</dbReference>
<dbReference type="InterPro" id="IPR035986">
    <property type="entry name" value="PKD_dom_sf"/>
</dbReference>
<dbReference type="CDD" id="cd01752">
    <property type="entry name" value="PLAT_polycystin"/>
    <property type="match status" value="1"/>
</dbReference>
<feature type="transmembrane region" description="Helical" evidence="16">
    <location>
        <begin position="3663"/>
        <end position="3685"/>
    </location>
</feature>
<comment type="caution">
    <text evidence="14">Lacks conserved residue(s) required for the propagation of feature annotation.</text>
</comment>
<feature type="domain" description="PKD" evidence="18">
    <location>
        <begin position="687"/>
        <end position="753"/>
    </location>
</feature>
<evidence type="ECO:0000259" key="18">
    <source>
        <dbReference type="PROSITE" id="PS50093"/>
    </source>
</evidence>
<feature type="domain" description="PKD" evidence="18">
    <location>
        <begin position="1529"/>
        <end position="1582"/>
    </location>
</feature>